<dbReference type="Gene3D" id="3.10.450.50">
    <property type="match status" value="1"/>
</dbReference>
<dbReference type="SUPFAM" id="SSF54427">
    <property type="entry name" value="NTF2-like"/>
    <property type="match status" value="1"/>
</dbReference>
<dbReference type="Pfam" id="PF07366">
    <property type="entry name" value="SnoaL"/>
    <property type="match status" value="1"/>
</dbReference>
<protein>
    <submittedName>
        <fullName evidence="1">Ester cyclase</fullName>
    </submittedName>
</protein>
<evidence type="ECO:0000313" key="2">
    <source>
        <dbReference type="Proteomes" id="UP001183809"/>
    </source>
</evidence>
<accession>A0ABU2TYR8</accession>
<gene>
    <name evidence="1" type="ORF">RM764_23980</name>
</gene>
<dbReference type="EMBL" id="JAVREY010000031">
    <property type="protein sequence ID" value="MDT0466030.1"/>
    <property type="molecule type" value="Genomic_DNA"/>
</dbReference>
<organism evidence="1 2">
    <name type="scientific">Streptomyces gibsoniae</name>
    <dbReference type="NCBI Taxonomy" id="3075529"/>
    <lineage>
        <taxon>Bacteria</taxon>
        <taxon>Bacillati</taxon>
        <taxon>Actinomycetota</taxon>
        <taxon>Actinomycetes</taxon>
        <taxon>Kitasatosporales</taxon>
        <taxon>Streptomycetaceae</taxon>
        <taxon>Streptomyces</taxon>
    </lineage>
</organism>
<proteinExistence type="predicted"/>
<reference evidence="2" key="1">
    <citation type="submission" date="2023-07" db="EMBL/GenBank/DDBJ databases">
        <title>30 novel species of actinomycetes from the DSMZ collection.</title>
        <authorList>
            <person name="Nouioui I."/>
        </authorList>
    </citation>
    <scope>NUCLEOTIDE SEQUENCE [LARGE SCALE GENOMIC DNA]</scope>
    <source>
        <strain evidence="2">DSM 41699</strain>
    </source>
</reference>
<comment type="caution">
    <text evidence="1">The sequence shown here is derived from an EMBL/GenBank/DDBJ whole genome shotgun (WGS) entry which is preliminary data.</text>
</comment>
<dbReference type="InterPro" id="IPR032710">
    <property type="entry name" value="NTF2-like_dom_sf"/>
</dbReference>
<sequence>MALDHAELAHGLFRILETGDPVLAADVVAGDNHNREAAVAPPACAVPGPAGTLASGAWLRSAFSDLRLPVLGMARNDHQVWVRLRLQGRHTGPFVRFRDGRLDQAVPPTGREIDFEQVHLLDIREGKVVRHEALRDDITMLGQLGVFPPAPATALRVLAWRVSGRAARAAAEVTKLAADAADALTHGARSATK</sequence>
<dbReference type="Proteomes" id="UP001183809">
    <property type="component" value="Unassembled WGS sequence"/>
</dbReference>
<name>A0ABU2TYR8_9ACTN</name>
<keyword evidence="2" id="KW-1185">Reference proteome</keyword>
<dbReference type="InterPro" id="IPR009959">
    <property type="entry name" value="Cyclase_SnoaL-like"/>
</dbReference>
<evidence type="ECO:0000313" key="1">
    <source>
        <dbReference type="EMBL" id="MDT0466030.1"/>
    </source>
</evidence>
<dbReference type="RefSeq" id="WP_311697495.1">
    <property type="nucleotide sequence ID" value="NZ_JAVREY010000031.1"/>
</dbReference>